<dbReference type="GO" id="GO:0019867">
    <property type="term" value="C:outer membrane"/>
    <property type="evidence" value="ECO:0007669"/>
    <property type="project" value="InterPro"/>
</dbReference>
<name>A0A1M7AT29_9BRAD</name>
<dbReference type="InterPro" id="IPR050592">
    <property type="entry name" value="GDSL_lipolytic_enzyme"/>
</dbReference>
<dbReference type="InterPro" id="IPR005546">
    <property type="entry name" value="Autotransporte_beta"/>
</dbReference>
<evidence type="ECO:0000313" key="4">
    <source>
        <dbReference type="Proteomes" id="UP000183208"/>
    </source>
</evidence>
<dbReference type="EMBL" id="FNTI01000001">
    <property type="protein sequence ID" value="SED47074.1"/>
    <property type="molecule type" value="Genomic_DNA"/>
</dbReference>
<dbReference type="SUPFAM" id="SSF103515">
    <property type="entry name" value="Autotransporter"/>
    <property type="match status" value="1"/>
</dbReference>
<dbReference type="InterPro" id="IPR036514">
    <property type="entry name" value="SGNH_hydro_sf"/>
</dbReference>
<dbReference type="PROSITE" id="PS51208">
    <property type="entry name" value="AUTOTRANSPORTER"/>
    <property type="match status" value="1"/>
</dbReference>
<dbReference type="AlphaFoldDB" id="A0A1M7AT29"/>
<reference evidence="3 4" key="1">
    <citation type="submission" date="2016-10" db="EMBL/GenBank/DDBJ databases">
        <authorList>
            <person name="de Groot N.N."/>
        </authorList>
    </citation>
    <scope>NUCLEOTIDE SEQUENCE [LARGE SCALE GENOMIC DNA]</scope>
    <source>
        <strain evidence="3 4">GAS522</strain>
    </source>
</reference>
<evidence type="ECO:0000256" key="1">
    <source>
        <dbReference type="ARBA" id="ARBA00022729"/>
    </source>
</evidence>
<dbReference type="Proteomes" id="UP000183208">
    <property type="component" value="Unassembled WGS sequence"/>
</dbReference>
<dbReference type="Gene3D" id="3.40.50.1110">
    <property type="entry name" value="SGNH hydrolase"/>
    <property type="match status" value="1"/>
</dbReference>
<dbReference type="Pfam" id="PF03797">
    <property type="entry name" value="Autotransporter"/>
    <property type="match status" value="1"/>
</dbReference>
<protein>
    <submittedName>
        <fullName evidence="3">Outer membrane autotransporter barrel domain-containing protein</fullName>
    </submittedName>
</protein>
<dbReference type="Pfam" id="PF00657">
    <property type="entry name" value="Lipase_GDSL"/>
    <property type="match status" value="1"/>
</dbReference>
<dbReference type="InterPro" id="IPR006315">
    <property type="entry name" value="OM_autotransptr_brl_dom"/>
</dbReference>
<evidence type="ECO:0000313" key="3">
    <source>
        <dbReference type="EMBL" id="SED47074.1"/>
    </source>
</evidence>
<dbReference type="SUPFAM" id="SSF52266">
    <property type="entry name" value="SGNH hydrolase"/>
    <property type="match status" value="1"/>
</dbReference>
<dbReference type="SMART" id="SM00869">
    <property type="entry name" value="Autotransporter"/>
    <property type="match status" value="1"/>
</dbReference>
<proteinExistence type="predicted"/>
<dbReference type="PANTHER" id="PTHR45642">
    <property type="entry name" value="GDSL ESTERASE/LIPASE EXL3"/>
    <property type="match status" value="1"/>
</dbReference>
<dbReference type="RefSeq" id="WP_244525178.1">
    <property type="nucleotide sequence ID" value="NZ_FNTI01000001.1"/>
</dbReference>
<feature type="domain" description="Autotransporter" evidence="2">
    <location>
        <begin position="393"/>
        <end position="671"/>
    </location>
</feature>
<dbReference type="GO" id="GO:0016788">
    <property type="term" value="F:hydrolase activity, acting on ester bonds"/>
    <property type="evidence" value="ECO:0007669"/>
    <property type="project" value="InterPro"/>
</dbReference>
<dbReference type="InterPro" id="IPR036709">
    <property type="entry name" value="Autotransporte_beta_dom_sf"/>
</dbReference>
<keyword evidence="1" id="KW-0732">Signal</keyword>
<dbReference type="NCBIfam" id="TIGR01414">
    <property type="entry name" value="autotrans_barl"/>
    <property type="match status" value="1"/>
</dbReference>
<evidence type="ECO:0000259" key="2">
    <source>
        <dbReference type="PROSITE" id="PS51208"/>
    </source>
</evidence>
<dbReference type="Gene3D" id="2.40.128.130">
    <property type="entry name" value="Autotransporter beta-domain"/>
    <property type="match status" value="1"/>
</dbReference>
<gene>
    <name evidence="3" type="ORF">SAMN05444171_4193</name>
</gene>
<dbReference type="PANTHER" id="PTHR45642:SF139">
    <property type="entry name" value="SGNH HYDROLASE-TYPE ESTERASE DOMAIN-CONTAINING PROTEIN"/>
    <property type="match status" value="1"/>
</dbReference>
<accession>A0A1M7AT29</accession>
<organism evidence="3 4">
    <name type="scientific">Bradyrhizobium lablabi</name>
    <dbReference type="NCBI Taxonomy" id="722472"/>
    <lineage>
        <taxon>Bacteria</taxon>
        <taxon>Pseudomonadati</taxon>
        <taxon>Pseudomonadota</taxon>
        <taxon>Alphaproteobacteria</taxon>
        <taxon>Hyphomicrobiales</taxon>
        <taxon>Nitrobacteraceae</taxon>
        <taxon>Bradyrhizobium</taxon>
    </lineage>
</organism>
<sequence>MIPPFETSTNSVGEIMARGKITTLRICGAPIAVFLVASVASCLESAKAQTAFTRTVAFGDSFPDTGNAIKPLIDLYKSDPVKFAYLAYYVGLYSTGRFSGGTNYVDTVSTLLGISQANQLNFAYGGAKTDNTNAQPGQPGFAQQWGLFAGSGGLRIASTDLVLLNVTANDALQYASPPGGFFPSGIGGTMAGAPAAAGYAANQTLVGINALVAAGARNIVFTALDTGTFPLATADPVHAAIASAFNRTANSIIQSGLSSVAASGVRVEYLDTSLILNKIRSNPAIYGFASAGACTMACYGNSAEQSKYLFYIDSTHLTSHGFAVIGEYIINRLNAPMTFGPQAETGAIAEMTFAQSLFGRLDMFGGTVQSGGFQQAMAYYPPHLAKAPPAQPPVGSPLSVYISVDGSGGEQQSTTTASGYKFTSFGGSVGAEYKLSPNAIVGAAFNYSKPTIVLGDGRTKTDTDSYQFGFYGGWTSANFFAQGIGIVGFQNYHNIRPGVFDPISSSPDGSTLAVGGKVGKLFDFSGVRAGPIAGLIYGRTRVDNYTESGDAALTLSVGKQTKEALVVSAGAQFRFPGTLPAFGLGPFINLTAESDVLGDSRLIQYGATSAPIIVNTLNIHDGNSHDVYGRAAGGVSGAINSRMSVQVFANSTFGRRGGDDHGGQAALKIAF</sequence>
<dbReference type="InterPro" id="IPR001087">
    <property type="entry name" value="GDSL"/>
</dbReference>